<protein>
    <submittedName>
        <fullName evidence="3">Fatty acid desaturase</fullName>
    </submittedName>
</protein>
<evidence type="ECO:0000313" key="3">
    <source>
        <dbReference type="EMBL" id="GHC54486.1"/>
    </source>
</evidence>
<dbReference type="EMBL" id="BMYJ01000004">
    <property type="protein sequence ID" value="GHC54486.1"/>
    <property type="molecule type" value="Genomic_DNA"/>
</dbReference>
<evidence type="ECO:0000256" key="1">
    <source>
        <dbReference type="SAM" id="Phobius"/>
    </source>
</evidence>
<evidence type="ECO:0000313" key="4">
    <source>
        <dbReference type="Proteomes" id="UP000638981"/>
    </source>
</evidence>
<dbReference type="GO" id="GO:0006629">
    <property type="term" value="P:lipid metabolic process"/>
    <property type="evidence" value="ECO:0007669"/>
    <property type="project" value="InterPro"/>
</dbReference>
<accession>A0A918TN81</accession>
<evidence type="ECO:0000259" key="2">
    <source>
        <dbReference type="Pfam" id="PF00487"/>
    </source>
</evidence>
<reference evidence="3" key="1">
    <citation type="journal article" date="2014" name="Int. J. Syst. Evol. Microbiol.">
        <title>Complete genome sequence of Corynebacterium casei LMG S-19264T (=DSM 44701T), isolated from a smear-ripened cheese.</title>
        <authorList>
            <consortium name="US DOE Joint Genome Institute (JGI-PGF)"/>
            <person name="Walter F."/>
            <person name="Albersmeier A."/>
            <person name="Kalinowski J."/>
            <person name="Ruckert C."/>
        </authorList>
    </citation>
    <scope>NUCLEOTIDE SEQUENCE</scope>
    <source>
        <strain evidence="3">KCTC 23310</strain>
    </source>
</reference>
<dbReference type="Pfam" id="PF00487">
    <property type="entry name" value="FA_desaturase"/>
    <property type="match status" value="1"/>
</dbReference>
<sequence length="309" mass="35122">MGQRAEWPTLAMLGASYGLWALGTTWAWGVPVLAIVLTGIAIAQFSSLQHEALHDHPFRSRRVNEALVFPALTLTVPYRRFRATHLAHHHDPILTDPYDDPESNYFDPAVWSGLPNGLRLILRVNNTLLGRVLLGPLIGNLFWLGNEARLIWIGKRGVRLAWGLHLVGLVPVILWLWFAAMPWWGYLLACYLGHALLKIRTFLEHRAHDLARGRTVIIEDKGPLALLFLNNNLHAVHHMHPGLPWYDLPATYAGRRDHYQKRNDNYVYRSYGQIFRQHLLRAKDPVAHPIWPVEKGGLEKGNQSETGSG</sequence>
<dbReference type="AlphaFoldDB" id="A0A918TN81"/>
<proteinExistence type="predicted"/>
<keyword evidence="1" id="KW-0812">Transmembrane</keyword>
<dbReference type="RefSeq" id="WP_229804644.1">
    <property type="nucleotide sequence ID" value="NZ_BMYJ01000004.1"/>
</dbReference>
<keyword evidence="1" id="KW-0472">Membrane</keyword>
<feature type="transmembrane region" description="Helical" evidence="1">
    <location>
        <begin position="157"/>
        <end position="177"/>
    </location>
</feature>
<reference evidence="3" key="2">
    <citation type="submission" date="2020-09" db="EMBL/GenBank/DDBJ databases">
        <authorList>
            <person name="Sun Q."/>
            <person name="Kim S."/>
        </authorList>
    </citation>
    <scope>NUCLEOTIDE SEQUENCE</scope>
    <source>
        <strain evidence="3">KCTC 23310</strain>
    </source>
</reference>
<comment type="caution">
    <text evidence="3">The sequence shown here is derived from an EMBL/GenBank/DDBJ whole genome shotgun (WGS) entry which is preliminary data.</text>
</comment>
<keyword evidence="1" id="KW-1133">Transmembrane helix</keyword>
<feature type="transmembrane region" description="Helical" evidence="1">
    <location>
        <begin position="20"/>
        <end position="42"/>
    </location>
</feature>
<dbReference type="InterPro" id="IPR005804">
    <property type="entry name" value="FA_desaturase_dom"/>
</dbReference>
<keyword evidence="4" id="KW-1185">Reference proteome</keyword>
<dbReference type="Proteomes" id="UP000638981">
    <property type="component" value="Unassembled WGS sequence"/>
</dbReference>
<feature type="domain" description="Fatty acid desaturase" evidence="2">
    <location>
        <begin position="27"/>
        <end position="268"/>
    </location>
</feature>
<dbReference type="CDD" id="cd03509">
    <property type="entry name" value="DesA_FADS-like"/>
    <property type="match status" value="1"/>
</dbReference>
<name>A0A918TN81_9RHOB</name>
<gene>
    <name evidence="3" type="ORF">GCM10007315_16750</name>
</gene>
<organism evidence="3 4">
    <name type="scientific">Neogemmobacter tilapiae</name>
    <dbReference type="NCBI Taxonomy" id="875041"/>
    <lineage>
        <taxon>Bacteria</taxon>
        <taxon>Pseudomonadati</taxon>
        <taxon>Pseudomonadota</taxon>
        <taxon>Alphaproteobacteria</taxon>
        <taxon>Rhodobacterales</taxon>
        <taxon>Paracoccaceae</taxon>
        <taxon>Neogemmobacter</taxon>
    </lineage>
</organism>